<dbReference type="Proteomes" id="UP000186230">
    <property type="component" value="Chromosome"/>
</dbReference>
<keyword evidence="5" id="KW-0378">Hydrolase</keyword>
<dbReference type="PANTHER" id="PTHR30408">
    <property type="entry name" value="TYPE-1 RESTRICTION ENZYME ECOKI SPECIFICITY PROTEIN"/>
    <property type="match status" value="1"/>
</dbReference>
<dbReference type="GO" id="GO:0003677">
    <property type="term" value="F:DNA binding"/>
    <property type="evidence" value="ECO:0007669"/>
    <property type="project" value="UniProtKB-KW"/>
</dbReference>
<organism evidence="5 6">
    <name type="scientific">Christiangramia flava JLT2011</name>
    <dbReference type="NCBI Taxonomy" id="1229726"/>
    <lineage>
        <taxon>Bacteria</taxon>
        <taxon>Pseudomonadati</taxon>
        <taxon>Bacteroidota</taxon>
        <taxon>Flavobacteriia</taxon>
        <taxon>Flavobacteriales</taxon>
        <taxon>Flavobacteriaceae</taxon>
        <taxon>Christiangramia</taxon>
    </lineage>
</organism>
<dbReference type="InterPro" id="IPR052021">
    <property type="entry name" value="Type-I_RS_S_subunit"/>
</dbReference>
<dbReference type="GO" id="GO:0009035">
    <property type="term" value="F:type I site-specific deoxyribonuclease activity"/>
    <property type="evidence" value="ECO:0007669"/>
    <property type="project" value="UniProtKB-EC"/>
</dbReference>
<evidence type="ECO:0000256" key="3">
    <source>
        <dbReference type="ARBA" id="ARBA00023125"/>
    </source>
</evidence>
<name>A0A1L7I8B8_9FLAO</name>
<keyword evidence="6" id="KW-1185">Reference proteome</keyword>
<dbReference type="InterPro" id="IPR044946">
    <property type="entry name" value="Restrct_endonuc_typeI_TRD_sf"/>
</dbReference>
<dbReference type="Pfam" id="PF01420">
    <property type="entry name" value="Methylase_S"/>
    <property type="match status" value="2"/>
</dbReference>
<proteinExistence type="inferred from homology"/>
<dbReference type="KEGG" id="gfl:GRFL_3106"/>
<protein>
    <submittedName>
        <fullName evidence="5">Type I restriction-modification system, specificity subunit S</fullName>
        <ecNumber evidence="5">3.1.21.3</ecNumber>
    </submittedName>
</protein>
<dbReference type="InterPro" id="IPR000055">
    <property type="entry name" value="Restrct_endonuc_typeI_TRD"/>
</dbReference>
<feature type="domain" description="Type I restriction modification DNA specificity" evidence="4">
    <location>
        <begin position="8"/>
        <end position="160"/>
    </location>
</feature>
<dbReference type="GO" id="GO:0009307">
    <property type="term" value="P:DNA restriction-modification system"/>
    <property type="evidence" value="ECO:0007669"/>
    <property type="project" value="UniProtKB-KW"/>
</dbReference>
<gene>
    <name evidence="5" type="ORF">GRFL_3106</name>
</gene>
<dbReference type="Gene3D" id="1.10.287.1120">
    <property type="entry name" value="Bipartite methylase S protein"/>
    <property type="match status" value="1"/>
</dbReference>
<dbReference type="RefSeq" id="WP_083645423.1">
    <property type="nucleotide sequence ID" value="NZ_CP016359.1"/>
</dbReference>
<accession>A0A1L7I8B8</accession>
<dbReference type="REBASE" id="182724">
    <property type="entry name" value="S2.Gfl2011ORF3104P"/>
</dbReference>
<dbReference type="CDD" id="cd17267">
    <property type="entry name" value="RMtype1_S_EcoAO83I-TRD1-CR1_like"/>
    <property type="match status" value="1"/>
</dbReference>
<dbReference type="EC" id="3.1.21.3" evidence="5"/>
<sequence>MRFPEYEDDWQEKKVIDIAPLQRGFDLPTKKVEKGKYPVVYSNGILRHHKKSKVKAPGIVTGRSGTIGKVTYVERDYWPHNTSLWVTDFKNNYPKFIYFFYLNLHLERYNAGSTVPTLNRNDVHSLKKRIPKFIEQQKISSFLTAIEKRIETQNKIIKDLTVLKNSLSKKLYKQKMKFPEFKNDWKFFKLGEMGKFFSGGTPLTSKKNYYEGNIPFIKSGEINAEKTEQFISNEGLKNSSAKMVEPGDLIFALYGATSGEVGISKFKGAINQAILCIKTNIDNGFLLYYLRTNKNRILKTYLQGGQGNLSAQIIKSLKVPVPSKEEQQKTASLLSSLDRKIELENKILEQYILQKKYFLQHLFI</sequence>
<feature type="domain" description="Type I restriction modification DNA specificity" evidence="4">
    <location>
        <begin position="183"/>
        <end position="350"/>
    </location>
</feature>
<evidence type="ECO:0000259" key="4">
    <source>
        <dbReference type="Pfam" id="PF01420"/>
    </source>
</evidence>
<evidence type="ECO:0000313" key="5">
    <source>
        <dbReference type="EMBL" id="APU69830.1"/>
    </source>
</evidence>
<evidence type="ECO:0000256" key="1">
    <source>
        <dbReference type="ARBA" id="ARBA00010923"/>
    </source>
</evidence>
<dbReference type="AlphaFoldDB" id="A0A1L7I8B8"/>
<dbReference type="CDD" id="cd17515">
    <property type="entry name" value="RMtype1_S_MjaORF132P_Sau1132ORF3780P-TRD1-CR1_like"/>
    <property type="match status" value="1"/>
</dbReference>
<keyword evidence="3" id="KW-0238">DNA-binding</keyword>
<dbReference type="SUPFAM" id="SSF116734">
    <property type="entry name" value="DNA methylase specificity domain"/>
    <property type="match status" value="2"/>
</dbReference>
<comment type="similarity">
    <text evidence="1">Belongs to the type-I restriction system S methylase family.</text>
</comment>
<dbReference type="STRING" id="1229726.GRFL_3106"/>
<dbReference type="OrthoDB" id="667970at2"/>
<evidence type="ECO:0000313" key="6">
    <source>
        <dbReference type="Proteomes" id="UP000186230"/>
    </source>
</evidence>
<dbReference type="EMBL" id="CP016359">
    <property type="protein sequence ID" value="APU69830.1"/>
    <property type="molecule type" value="Genomic_DNA"/>
</dbReference>
<keyword evidence="2" id="KW-0680">Restriction system</keyword>
<dbReference type="Gene3D" id="3.90.220.20">
    <property type="entry name" value="DNA methylase specificity domains"/>
    <property type="match status" value="2"/>
</dbReference>
<reference evidence="5 6" key="1">
    <citation type="submission" date="2016-07" db="EMBL/GenBank/DDBJ databases">
        <title>Multi-omics approach to identify versatile polysaccharide utilization systems of a marine flavobacterium Gramella flava.</title>
        <authorList>
            <person name="Tang K."/>
        </authorList>
    </citation>
    <scope>NUCLEOTIDE SEQUENCE [LARGE SCALE GENOMIC DNA]</scope>
    <source>
        <strain evidence="5 6">JLT2011</strain>
    </source>
</reference>
<dbReference type="PANTHER" id="PTHR30408:SF12">
    <property type="entry name" value="TYPE I RESTRICTION ENZYME MJAVIII SPECIFICITY SUBUNIT"/>
    <property type="match status" value="1"/>
</dbReference>
<evidence type="ECO:0000256" key="2">
    <source>
        <dbReference type="ARBA" id="ARBA00022747"/>
    </source>
</evidence>